<feature type="compositionally biased region" description="Acidic residues" evidence="5">
    <location>
        <begin position="460"/>
        <end position="475"/>
    </location>
</feature>
<dbReference type="HOGENOM" id="CLU_030884_2_0_1"/>
<keyword evidence="3 6" id="KW-1133">Transmembrane helix</keyword>
<feature type="transmembrane region" description="Helical" evidence="6">
    <location>
        <begin position="78"/>
        <end position="96"/>
    </location>
</feature>
<evidence type="ECO:0000313" key="8">
    <source>
        <dbReference type="Proteomes" id="UP000009328"/>
    </source>
</evidence>
<feature type="transmembrane region" description="Helical" evidence="6">
    <location>
        <begin position="102"/>
        <end position="122"/>
    </location>
</feature>
<feature type="transmembrane region" description="Helical" evidence="6">
    <location>
        <begin position="298"/>
        <end position="321"/>
    </location>
</feature>
<dbReference type="InterPro" id="IPR051617">
    <property type="entry name" value="UNC-93-like_regulator"/>
</dbReference>
<name>K0KIB8_WICCF</name>
<evidence type="ECO:0000313" key="7">
    <source>
        <dbReference type="EMBL" id="CCH42741.1"/>
    </source>
</evidence>
<dbReference type="EMBL" id="CAIF01000051">
    <property type="protein sequence ID" value="CCH42741.1"/>
    <property type="molecule type" value="Genomic_DNA"/>
</dbReference>
<feature type="transmembrane region" description="Helical" evidence="6">
    <location>
        <begin position="51"/>
        <end position="71"/>
    </location>
</feature>
<dbReference type="InterPro" id="IPR036259">
    <property type="entry name" value="MFS_trans_sf"/>
</dbReference>
<reference evidence="7 8" key="1">
    <citation type="journal article" date="2012" name="Eukaryot. Cell">
        <title>Draft genome sequence of Wickerhamomyces ciferrii NRRL Y-1031 F-60-10.</title>
        <authorList>
            <person name="Schneider J."/>
            <person name="Andrea H."/>
            <person name="Blom J."/>
            <person name="Jaenicke S."/>
            <person name="Ruckert C."/>
            <person name="Schorsch C."/>
            <person name="Szczepanowski R."/>
            <person name="Farwick M."/>
            <person name="Goesmann A."/>
            <person name="Puhler A."/>
            <person name="Schaffer S."/>
            <person name="Tauch A."/>
            <person name="Kohler T."/>
            <person name="Brinkrolf K."/>
        </authorList>
    </citation>
    <scope>NUCLEOTIDE SEQUENCE [LARGE SCALE GENOMIC DNA]</scope>
    <source>
        <strain evidence="8">ATCC 14091 / BCRC 22168 / CBS 111 / JCM 3599 / NBRC 0793 / NRRL Y-1031 F-60-10</strain>
    </source>
</reference>
<gene>
    <name evidence="7" type="ORF">BN7_2285</name>
</gene>
<accession>K0KIB8</accession>
<feature type="transmembrane region" description="Helical" evidence="6">
    <location>
        <begin position="176"/>
        <end position="195"/>
    </location>
</feature>
<evidence type="ECO:0000256" key="2">
    <source>
        <dbReference type="ARBA" id="ARBA00022692"/>
    </source>
</evidence>
<comment type="caution">
    <text evidence="7">The sequence shown here is derived from an EMBL/GenBank/DDBJ whole genome shotgun (WGS) entry which is preliminary data.</text>
</comment>
<feature type="transmembrane region" description="Helical" evidence="6">
    <location>
        <begin position="143"/>
        <end position="164"/>
    </location>
</feature>
<dbReference type="PANTHER" id="PTHR23294">
    <property type="entry name" value="ET TRANSLATION PRODUCT-RELATED"/>
    <property type="match status" value="1"/>
</dbReference>
<evidence type="ECO:0000256" key="3">
    <source>
        <dbReference type="ARBA" id="ARBA00022989"/>
    </source>
</evidence>
<keyword evidence="4 6" id="KW-0472">Membrane</keyword>
<proteinExistence type="predicted"/>
<feature type="transmembrane region" description="Helical" evidence="6">
    <location>
        <begin position="387"/>
        <end position="412"/>
    </location>
</feature>
<protein>
    <submittedName>
        <fullName evidence="7">UNC93-like protein MFSD11</fullName>
    </submittedName>
</protein>
<sequence length="475" mass="52907">MSAFTKLKHYTRRSLFQAFILGMLSFTQPGIWTALNIMGAGGLITTTTANVANSVLFAVMTITSPFFAVLANKIGLKWSLVIGVIGYVPYSAGLYLNSKNGAQWLVMLGAVTCGFSASLFWVAEGTAAVLYPSNNERGLFIGIWQFINKFGLVIGGAIVLALNIHTSTKGGVSLNTYAAFIAIQCAGILFVWFFVKPEKVIRDDGTSARSNIGNESIKDRFKKLGQVFKKKEVWLLAPLSLANMWFMTWQGNYITTYFSVRSRSLNTLVTAFVQMFADIIVGLLLDTKYFSVETKKRWSWHIISFLMTMYFVYSIIIQSIYDKNPVSGLDWTESGFGRGFIPFVLFKLFAEALNNWMYWIIGTMNYHSTELTYVVSIIRGLESNGEMWAFVIGAVNPNLMVSLAVSAGVFWLTVPPVTYLVHFVADDVAAKNIERNKVLDEEFKDKVDGIEGSLGNDSVQSDEVEVEESLVTEKK</sequence>
<evidence type="ECO:0000256" key="6">
    <source>
        <dbReference type="SAM" id="Phobius"/>
    </source>
</evidence>
<dbReference type="PANTHER" id="PTHR23294:SF57">
    <property type="entry name" value="CINA C-TERMINAL DOMAIN-CONTAINING PROTEIN"/>
    <property type="match status" value="1"/>
</dbReference>
<feature type="transmembrane region" description="Helical" evidence="6">
    <location>
        <begin position="265"/>
        <end position="286"/>
    </location>
</feature>
<dbReference type="GO" id="GO:0022857">
    <property type="term" value="F:transmembrane transporter activity"/>
    <property type="evidence" value="ECO:0007669"/>
    <property type="project" value="InterPro"/>
</dbReference>
<keyword evidence="2 6" id="KW-0812">Transmembrane</keyword>
<comment type="subcellular location">
    <subcellularLocation>
        <location evidence="1">Membrane</location>
        <topology evidence="1">Multi-pass membrane protein</topology>
    </subcellularLocation>
</comment>
<feature type="region of interest" description="Disordered" evidence="5">
    <location>
        <begin position="451"/>
        <end position="475"/>
    </location>
</feature>
<dbReference type="AlphaFoldDB" id="K0KIB8"/>
<evidence type="ECO:0000256" key="1">
    <source>
        <dbReference type="ARBA" id="ARBA00004141"/>
    </source>
</evidence>
<evidence type="ECO:0000256" key="4">
    <source>
        <dbReference type="ARBA" id="ARBA00023136"/>
    </source>
</evidence>
<dbReference type="InterPro" id="IPR011701">
    <property type="entry name" value="MFS"/>
</dbReference>
<keyword evidence="8" id="KW-1185">Reference proteome</keyword>
<dbReference type="eggNOG" id="KOG3098">
    <property type="taxonomic scope" value="Eukaryota"/>
</dbReference>
<dbReference type="Proteomes" id="UP000009328">
    <property type="component" value="Unassembled WGS sequence"/>
</dbReference>
<dbReference type="SUPFAM" id="SSF103473">
    <property type="entry name" value="MFS general substrate transporter"/>
    <property type="match status" value="1"/>
</dbReference>
<dbReference type="GO" id="GO:0016020">
    <property type="term" value="C:membrane"/>
    <property type="evidence" value="ECO:0007669"/>
    <property type="project" value="UniProtKB-SubCell"/>
</dbReference>
<evidence type="ECO:0000256" key="5">
    <source>
        <dbReference type="SAM" id="MobiDB-lite"/>
    </source>
</evidence>
<dbReference type="Gene3D" id="1.20.1250.20">
    <property type="entry name" value="MFS general substrate transporter like domains"/>
    <property type="match status" value="1"/>
</dbReference>
<dbReference type="InParanoid" id="K0KIB8"/>
<dbReference type="Pfam" id="PF07690">
    <property type="entry name" value="MFS_1"/>
    <property type="match status" value="1"/>
</dbReference>
<organism evidence="7 8">
    <name type="scientific">Wickerhamomyces ciferrii (strain ATCC 14091 / BCRC 22168 / CBS 111 / JCM 3599 / NBRC 0793 / NRRL Y-1031 F-60-10)</name>
    <name type="common">Yeast</name>
    <name type="synonym">Pichia ciferrii</name>
    <dbReference type="NCBI Taxonomy" id="1206466"/>
    <lineage>
        <taxon>Eukaryota</taxon>
        <taxon>Fungi</taxon>
        <taxon>Dikarya</taxon>
        <taxon>Ascomycota</taxon>
        <taxon>Saccharomycotina</taxon>
        <taxon>Saccharomycetes</taxon>
        <taxon>Phaffomycetales</taxon>
        <taxon>Wickerhamomycetaceae</taxon>
        <taxon>Wickerhamomyces</taxon>
    </lineage>
</organism>